<dbReference type="Gene3D" id="3.30.530.20">
    <property type="match status" value="1"/>
</dbReference>
<gene>
    <name evidence="1" type="ORF">FQ154_02845</name>
</gene>
<comment type="caution">
    <text evidence="1">The sequence shown here is derived from an EMBL/GenBank/DDBJ whole genome shotgun (WGS) entry which is preliminary data.</text>
</comment>
<dbReference type="InterPro" id="IPR019587">
    <property type="entry name" value="Polyketide_cyclase/dehydratase"/>
</dbReference>
<name>A0A5B0EK35_9MICC</name>
<proteinExistence type="predicted"/>
<protein>
    <submittedName>
        <fullName evidence="1">Polyketide cyclase / dehydrase and lipid transport</fullName>
    </submittedName>
</protein>
<dbReference type="SUPFAM" id="SSF55961">
    <property type="entry name" value="Bet v1-like"/>
    <property type="match status" value="1"/>
</dbReference>
<dbReference type="InterPro" id="IPR023393">
    <property type="entry name" value="START-like_dom_sf"/>
</dbReference>
<accession>A0A5B0EK35</accession>
<dbReference type="RefSeq" id="WP_149618614.1">
    <property type="nucleotide sequence ID" value="NZ_JBITUG010000010.1"/>
</dbReference>
<dbReference type="Proteomes" id="UP000323856">
    <property type="component" value="Unassembled WGS sequence"/>
</dbReference>
<dbReference type="EMBL" id="VOBL01000002">
    <property type="protein sequence ID" value="KAA0979377.1"/>
    <property type="molecule type" value="Genomic_DNA"/>
</dbReference>
<evidence type="ECO:0000313" key="2">
    <source>
        <dbReference type="Proteomes" id="UP000323856"/>
    </source>
</evidence>
<evidence type="ECO:0000313" key="1">
    <source>
        <dbReference type="EMBL" id="KAA0979377.1"/>
    </source>
</evidence>
<sequence>MSPSPYLQTRRRLVAAAPREIFELLRDPAMHPVIDGSGTVRASNAQGGKLTLGSEFGMQMRLGVPYRISNTVVEFEQDRLIAWRHFSGHRWRYELEPVGSGTLVSETWDASRVRHQWLLRLMGFTRSTGPNMERTLERLAAQFPDATE</sequence>
<dbReference type="OrthoDB" id="6624781at2"/>
<dbReference type="Pfam" id="PF10604">
    <property type="entry name" value="Polyketide_cyc2"/>
    <property type="match status" value="1"/>
</dbReference>
<reference evidence="1 2" key="1">
    <citation type="submission" date="2019-07" db="EMBL/GenBank/DDBJ databases">
        <title>Analysis of the biochemical properties, biological activity and biotechnological potential of siderophores and biosurfactants produced by Antarctic psychrotolerant bacteria.</title>
        <authorList>
            <person name="Styczynski M."/>
            <person name="Krucon T."/>
            <person name="Decewicz P."/>
            <person name="Dziewit L."/>
        </authorList>
    </citation>
    <scope>NUCLEOTIDE SEQUENCE [LARGE SCALE GENOMIC DNA]</scope>
    <source>
        <strain evidence="1 2">ANT_H27</strain>
    </source>
</reference>
<organism evidence="1 2">
    <name type="scientific">Paeniglutamicibacter gangotriensis</name>
    <dbReference type="NCBI Taxonomy" id="254787"/>
    <lineage>
        <taxon>Bacteria</taxon>
        <taxon>Bacillati</taxon>
        <taxon>Actinomycetota</taxon>
        <taxon>Actinomycetes</taxon>
        <taxon>Micrococcales</taxon>
        <taxon>Micrococcaceae</taxon>
        <taxon>Paeniglutamicibacter</taxon>
    </lineage>
</organism>
<dbReference type="AlphaFoldDB" id="A0A5B0EK35"/>